<proteinExistence type="predicted"/>
<dbReference type="Gene3D" id="3.40.50.2300">
    <property type="match status" value="1"/>
</dbReference>
<protein>
    <submittedName>
        <fullName evidence="1">Response regulator receiver</fullName>
    </submittedName>
</protein>
<dbReference type="KEGG" id="gmc:GY4MC1_3275"/>
<sequence length="50" mass="5725">MYKTVLIADDSRFTRNLLKKLLTDNGYQVVAEAVYCKIKIQSSARKTCRA</sequence>
<evidence type="ECO:0000313" key="1">
    <source>
        <dbReference type="EMBL" id="ADP75945.1"/>
    </source>
</evidence>
<reference evidence="1" key="1">
    <citation type="submission" date="2010-10" db="EMBL/GenBank/DDBJ databases">
        <title>Complete sequence of chromosome of Geobacillus sp. Y4.1MC1.</title>
        <authorList>
            <consortium name="US DOE Joint Genome Institute"/>
            <person name="Lucas S."/>
            <person name="Copeland A."/>
            <person name="Lapidus A."/>
            <person name="Cheng J.-F."/>
            <person name="Bruce D."/>
            <person name="Goodwin L."/>
            <person name="Pitluck S."/>
            <person name="Chertkov O."/>
            <person name="Zhang X."/>
            <person name="Detter J.C."/>
            <person name="Han C."/>
            <person name="Tapia R."/>
            <person name="Land M."/>
            <person name="Hauser L."/>
            <person name="Jeffries C."/>
            <person name="Kyrpides N."/>
            <person name="Ivanova N."/>
            <person name="Ovchinnikova G."/>
            <person name="Brumm P."/>
            <person name="Mead D."/>
            <person name="Woyke T."/>
        </authorList>
    </citation>
    <scope>NUCLEOTIDE SEQUENCE [LARGE SCALE GENOMIC DNA]</scope>
    <source>
        <strain evidence="1">Y4.1MC1</strain>
    </source>
</reference>
<accession>A0A7U3YHL8</accession>
<gene>
    <name evidence="1" type="ORF">GY4MC1_3275</name>
</gene>
<organism evidence="1">
    <name type="scientific">Geobacillus sp. (strain Y4.1MC1)</name>
    <dbReference type="NCBI Taxonomy" id="581103"/>
    <lineage>
        <taxon>Bacteria</taxon>
        <taxon>Bacillati</taxon>
        <taxon>Bacillota</taxon>
        <taxon>Bacilli</taxon>
        <taxon>Bacillales</taxon>
        <taxon>Anoxybacillaceae</taxon>
        <taxon>Geobacillus</taxon>
    </lineage>
</organism>
<dbReference type="InterPro" id="IPR011006">
    <property type="entry name" value="CheY-like_superfamily"/>
</dbReference>
<dbReference type="EMBL" id="CP002293">
    <property type="protein sequence ID" value="ADP75945.1"/>
    <property type="molecule type" value="Genomic_DNA"/>
</dbReference>
<dbReference type="AlphaFoldDB" id="A0A7U3YHL8"/>
<name>A0A7U3YHL8_GEOS0</name>
<dbReference type="SUPFAM" id="SSF52172">
    <property type="entry name" value="CheY-like"/>
    <property type="match status" value="1"/>
</dbReference>